<comment type="caution">
    <text evidence="7">The sequence shown here is derived from an EMBL/GenBank/DDBJ whole genome shotgun (WGS) entry which is preliminary data.</text>
</comment>
<keyword evidence="8" id="KW-1185">Reference proteome</keyword>
<gene>
    <name evidence="7" type="ORF">RIF23_10265</name>
</gene>
<dbReference type="InterPro" id="IPR006664">
    <property type="entry name" value="OMP_bac"/>
</dbReference>
<dbReference type="EMBL" id="JAVLVT010000004">
    <property type="protein sequence ID" value="MDS1270682.1"/>
    <property type="molecule type" value="Genomic_DNA"/>
</dbReference>
<dbReference type="Proteomes" id="UP001250214">
    <property type="component" value="Unassembled WGS sequence"/>
</dbReference>
<dbReference type="InterPro" id="IPR006665">
    <property type="entry name" value="OmpA-like"/>
</dbReference>
<proteinExistence type="predicted"/>
<protein>
    <submittedName>
        <fullName evidence="7">OmpA family protein</fullName>
    </submittedName>
</protein>
<dbReference type="InterPro" id="IPR036737">
    <property type="entry name" value="OmpA-like_sf"/>
</dbReference>
<keyword evidence="3" id="KW-0998">Cell outer membrane</keyword>
<dbReference type="SUPFAM" id="SSF103088">
    <property type="entry name" value="OmpA-like"/>
    <property type="match status" value="1"/>
</dbReference>
<feature type="compositionally biased region" description="Acidic residues" evidence="5">
    <location>
        <begin position="329"/>
        <end position="339"/>
    </location>
</feature>
<dbReference type="Gene3D" id="3.30.1330.60">
    <property type="entry name" value="OmpA-like domain"/>
    <property type="match status" value="1"/>
</dbReference>
<evidence type="ECO:0000259" key="6">
    <source>
        <dbReference type="PROSITE" id="PS51123"/>
    </source>
</evidence>
<name>A0ABU2H5U8_9ACTN</name>
<evidence type="ECO:0000256" key="1">
    <source>
        <dbReference type="ARBA" id="ARBA00004442"/>
    </source>
</evidence>
<evidence type="ECO:0000256" key="5">
    <source>
        <dbReference type="SAM" id="MobiDB-lite"/>
    </source>
</evidence>
<feature type="region of interest" description="Disordered" evidence="5">
    <location>
        <begin position="495"/>
        <end position="515"/>
    </location>
</feature>
<comment type="subcellular location">
    <subcellularLocation>
        <location evidence="1">Cell outer membrane</location>
    </subcellularLocation>
</comment>
<evidence type="ECO:0000256" key="3">
    <source>
        <dbReference type="ARBA" id="ARBA00023237"/>
    </source>
</evidence>
<feature type="region of interest" description="Disordered" evidence="5">
    <location>
        <begin position="272"/>
        <end position="293"/>
    </location>
</feature>
<dbReference type="PRINTS" id="PR01021">
    <property type="entry name" value="OMPADOMAIN"/>
</dbReference>
<dbReference type="Pfam" id="PF00691">
    <property type="entry name" value="OmpA"/>
    <property type="match status" value="1"/>
</dbReference>
<evidence type="ECO:0000313" key="7">
    <source>
        <dbReference type="EMBL" id="MDS1270682.1"/>
    </source>
</evidence>
<feature type="region of interest" description="Disordered" evidence="5">
    <location>
        <begin position="172"/>
        <end position="199"/>
    </location>
</feature>
<dbReference type="InterPro" id="IPR050330">
    <property type="entry name" value="Bact_OuterMem_StrucFunc"/>
</dbReference>
<dbReference type="CDD" id="cd07185">
    <property type="entry name" value="OmpA_C-like"/>
    <property type="match status" value="1"/>
</dbReference>
<accession>A0ABU2H5U8</accession>
<dbReference type="PROSITE" id="PS51123">
    <property type="entry name" value="OMPA_2"/>
    <property type="match status" value="1"/>
</dbReference>
<keyword evidence="2 4" id="KW-0472">Membrane</keyword>
<dbReference type="RefSeq" id="WP_310912233.1">
    <property type="nucleotide sequence ID" value="NZ_JAVLVT010000004.1"/>
</dbReference>
<sequence>MPPLSLPLPPIVAGGLVIATAGCGLFSGDDDIEGPPPEPDDVQFGSSEEFVREVNLFHSADNVPAEVAVEAVEATYESTALYLSLTNPEQTRSSSDMNVDLTQPFLFDPISGRGYLGNEDAGSADVNTSNVDFFADVTNVLRFYYPPLPQDVEYVTFFGIGVGAMSGIPVERVQERRPEPEPGIEGDEAADRNPDPGETLVWPAPELDHDAEHRIFDTEGFVEGEGASLTRDGDEETIALSADVLFDFDDADLTDEAADLISDTAESIDQHSTEAGTLMVTGHTDGVGDDDYNDTLSEERAEAVADELESLLSADLDVHVEGLGSSDPLVEEEGEDDEEARERNRRVELTYAATAVSSSDTAQDSGIAAAERHVADPASYRADLGESVETLQHEGFQLDVYPLLRDGAHVLAEVEMTNTTEGVAQPELESSRTGAGGSGEQLDAFRLHEQESDLMRYPLVMRTADGQEELFAETPRDFDPGESHRLAVVFPAPAPDTSEVTLDAGPFGEAPVPIE</sequence>
<reference evidence="8" key="1">
    <citation type="submission" date="2023-07" db="EMBL/GenBank/DDBJ databases">
        <title>Novel species in the genus Lipingzhangella isolated from Sambhar Salt Lake.</title>
        <authorList>
            <person name="Jiya N."/>
            <person name="Kajale S."/>
            <person name="Sharma A."/>
        </authorList>
    </citation>
    <scope>NUCLEOTIDE SEQUENCE [LARGE SCALE GENOMIC DNA]</scope>
    <source>
        <strain evidence="8">LS1_29</strain>
    </source>
</reference>
<organism evidence="7 8">
    <name type="scientific">Lipingzhangella rawalii</name>
    <dbReference type="NCBI Taxonomy" id="2055835"/>
    <lineage>
        <taxon>Bacteria</taxon>
        <taxon>Bacillati</taxon>
        <taxon>Actinomycetota</taxon>
        <taxon>Actinomycetes</taxon>
        <taxon>Streptosporangiales</taxon>
        <taxon>Nocardiopsidaceae</taxon>
        <taxon>Lipingzhangella</taxon>
    </lineage>
</organism>
<evidence type="ECO:0000256" key="4">
    <source>
        <dbReference type="PROSITE-ProRule" id="PRU00473"/>
    </source>
</evidence>
<dbReference type="PANTHER" id="PTHR30329:SF21">
    <property type="entry name" value="LIPOPROTEIN YIAD-RELATED"/>
    <property type="match status" value="1"/>
</dbReference>
<feature type="region of interest" description="Disordered" evidence="5">
    <location>
        <begin position="322"/>
        <end position="345"/>
    </location>
</feature>
<evidence type="ECO:0000313" key="8">
    <source>
        <dbReference type="Proteomes" id="UP001250214"/>
    </source>
</evidence>
<evidence type="ECO:0000256" key="2">
    <source>
        <dbReference type="ARBA" id="ARBA00023136"/>
    </source>
</evidence>
<dbReference type="PANTHER" id="PTHR30329">
    <property type="entry name" value="STATOR ELEMENT OF FLAGELLAR MOTOR COMPLEX"/>
    <property type="match status" value="1"/>
</dbReference>
<feature type="domain" description="OmpA-like" evidence="6">
    <location>
        <begin position="233"/>
        <end position="355"/>
    </location>
</feature>